<dbReference type="Proteomes" id="UP000054815">
    <property type="component" value="Unassembled WGS sequence"/>
</dbReference>
<dbReference type="AlphaFoldDB" id="A0A0V0YDE8"/>
<gene>
    <name evidence="2" type="ORF">T4E_8710</name>
</gene>
<evidence type="ECO:0000313" key="2">
    <source>
        <dbReference type="EMBL" id="KRX97986.1"/>
    </source>
</evidence>
<name>A0A0V0YDE8_TRIPS</name>
<reference evidence="2 3" key="1">
    <citation type="submission" date="2015-01" db="EMBL/GenBank/DDBJ databases">
        <title>Evolution of Trichinella species and genotypes.</title>
        <authorList>
            <person name="Korhonen P.K."/>
            <person name="Edoardo P."/>
            <person name="Giuseppe L.R."/>
            <person name="Gasser R.B."/>
        </authorList>
    </citation>
    <scope>NUCLEOTIDE SEQUENCE [LARGE SCALE GENOMIC DNA]</scope>
    <source>
        <strain evidence="2">ISS141</strain>
    </source>
</reference>
<proteinExistence type="predicted"/>
<feature type="compositionally biased region" description="Low complexity" evidence="1">
    <location>
        <begin position="23"/>
        <end position="35"/>
    </location>
</feature>
<feature type="region of interest" description="Disordered" evidence="1">
    <location>
        <begin position="21"/>
        <end position="104"/>
    </location>
</feature>
<evidence type="ECO:0000256" key="1">
    <source>
        <dbReference type="SAM" id="MobiDB-lite"/>
    </source>
</evidence>
<feature type="compositionally biased region" description="Basic residues" evidence="1">
    <location>
        <begin position="45"/>
        <end position="54"/>
    </location>
</feature>
<comment type="caution">
    <text evidence="2">The sequence shown here is derived from an EMBL/GenBank/DDBJ whole genome shotgun (WGS) entry which is preliminary data.</text>
</comment>
<accession>A0A0V0YDE8</accession>
<dbReference type="EMBL" id="JYDU01000025">
    <property type="protein sequence ID" value="KRX97986.1"/>
    <property type="molecule type" value="Genomic_DNA"/>
</dbReference>
<sequence length="104" mass="11401">MLAKIFPEILFTVTAFVDDPNLSKVGKTSETTESSKATDTESKKKPPKKSKKTKTPPPENKDTMMGSLKLQTTPEIKPSAKKTPQKPLLKSRFTGKKGSAIQKP</sequence>
<organism evidence="2 3">
    <name type="scientific">Trichinella pseudospiralis</name>
    <name type="common">Parasitic roundworm</name>
    <dbReference type="NCBI Taxonomy" id="6337"/>
    <lineage>
        <taxon>Eukaryota</taxon>
        <taxon>Metazoa</taxon>
        <taxon>Ecdysozoa</taxon>
        <taxon>Nematoda</taxon>
        <taxon>Enoplea</taxon>
        <taxon>Dorylaimia</taxon>
        <taxon>Trichinellida</taxon>
        <taxon>Trichinellidae</taxon>
        <taxon>Trichinella</taxon>
    </lineage>
</organism>
<evidence type="ECO:0000313" key="3">
    <source>
        <dbReference type="Proteomes" id="UP000054815"/>
    </source>
</evidence>
<protein>
    <submittedName>
        <fullName evidence="2">Uncharacterized protein</fullName>
    </submittedName>
</protein>